<dbReference type="Gramene" id="Psat04G0486100-T1">
    <property type="protein sequence ID" value="KAI5421173.1"/>
    <property type="gene ID" value="KIW84_044861"/>
</dbReference>
<dbReference type="PANTHER" id="PTHR47346">
    <property type="entry name" value="HYDROLASES, ACTING ON ESTER BOND"/>
    <property type="match status" value="1"/>
</dbReference>
<name>A0A9D4XIT5_PEA</name>
<evidence type="ECO:0000313" key="1">
    <source>
        <dbReference type="EMBL" id="KAI5421173.1"/>
    </source>
</evidence>
<gene>
    <name evidence="1" type="ORF">KIW84_044861</name>
</gene>
<sequence>MAVGLFFNPKEGNKDLSPWFMLQSTYSQKELVLEESHPLAVKLSFSISLGLLPVTLFMNIVSCGIRNSRLPEEEVGDLESSNKKCCNKER</sequence>
<dbReference type="Proteomes" id="UP001058974">
    <property type="component" value="Chromosome 4"/>
</dbReference>
<dbReference type="PANTHER" id="PTHR47346:SF1">
    <property type="entry name" value="GPI INOSITOL-DEACYLASE"/>
    <property type="match status" value="1"/>
</dbReference>
<keyword evidence="2" id="KW-1185">Reference proteome</keyword>
<proteinExistence type="predicted"/>
<protein>
    <submittedName>
        <fullName evidence="1">Uncharacterized protein</fullName>
    </submittedName>
</protein>
<reference evidence="1 2" key="1">
    <citation type="journal article" date="2022" name="Nat. Genet.">
        <title>Improved pea reference genome and pan-genome highlight genomic features and evolutionary characteristics.</title>
        <authorList>
            <person name="Yang T."/>
            <person name="Liu R."/>
            <person name="Luo Y."/>
            <person name="Hu S."/>
            <person name="Wang D."/>
            <person name="Wang C."/>
            <person name="Pandey M.K."/>
            <person name="Ge S."/>
            <person name="Xu Q."/>
            <person name="Li N."/>
            <person name="Li G."/>
            <person name="Huang Y."/>
            <person name="Saxena R.K."/>
            <person name="Ji Y."/>
            <person name="Li M."/>
            <person name="Yan X."/>
            <person name="He Y."/>
            <person name="Liu Y."/>
            <person name="Wang X."/>
            <person name="Xiang C."/>
            <person name="Varshney R.K."/>
            <person name="Ding H."/>
            <person name="Gao S."/>
            <person name="Zong X."/>
        </authorList>
    </citation>
    <scope>NUCLEOTIDE SEQUENCE [LARGE SCALE GENOMIC DNA]</scope>
    <source>
        <strain evidence="1 2">cv. Zhongwan 6</strain>
    </source>
</reference>
<comment type="caution">
    <text evidence="1">The sequence shown here is derived from an EMBL/GenBank/DDBJ whole genome shotgun (WGS) entry which is preliminary data.</text>
</comment>
<evidence type="ECO:0000313" key="2">
    <source>
        <dbReference type="Proteomes" id="UP001058974"/>
    </source>
</evidence>
<dbReference type="AlphaFoldDB" id="A0A9D4XIT5"/>
<accession>A0A9D4XIT5</accession>
<organism evidence="1 2">
    <name type="scientific">Pisum sativum</name>
    <name type="common">Garden pea</name>
    <name type="synonym">Lathyrus oleraceus</name>
    <dbReference type="NCBI Taxonomy" id="3888"/>
    <lineage>
        <taxon>Eukaryota</taxon>
        <taxon>Viridiplantae</taxon>
        <taxon>Streptophyta</taxon>
        <taxon>Embryophyta</taxon>
        <taxon>Tracheophyta</taxon>
        <taxon>Spermatophyta</taxon>
        <taxon>Magnoliopsida</taxon>
        <taxon>eudicotyledons</taxon>
        <taxon>Gunneridae</taxon>
        <taxon>Pentapetalae</taxon>
        <taxon>rosids</taxon>
        <taxon>fabids</taxon>
        <taxon>Fabales</taxon>
        <taxon>Fabaceae</taxon>
        <taxon>Papilionoideae</taxon>
        <taxon>50 kb inversion clade</taxon>
        <taxon>NPAAA clade</taxon>
        <taxon>Hologalegina</taxon>
        <taxon>IRL clade</taxon>
        <taxon>Fabeae</taxon>
        <taxon>Lathyrus</taxon>
    </lineage>
</organism>
<dbReference type="EMBL" id="JAMSHJ010000004">
    <property type="protein sequence ID" value="KAI5421173.1"/>
    <property type="molecule type" value="Genomic_DNA"/>
</dbReference>